<feature type="compositionally biased region" description="Low complexity" evidence="1">
    <location>
        <begin position="83"/>
        <end position="92"/>
    </location>
</feature>
<dbReference type="InterPro" id="IPR018487">
    <property type="entry name" value="Hemopexin-like_repeat"/>
</dbReference>
<protein>
    <submittedName>
        <fullName evidence="3">Uncharacterized protein</fullName>
    </submittedName>
</protein>
<keyword evidence="4" id="KW-1185">Reference proteome</keyword>
<gene>
    <name evidence="3" type="ORF">CYNAS_LOCUS2097</name>
</gene>
<dbReference type="EMBL" id="CATQJL010000001">
    <property type="protein sequence ID" value="CAJ0590114.1"/>
    <property type="molecule type" value="Genomic_DNA"/>
</dbReference>
<proteinExistence type="predicted"/>
<feature type="signal peptide" evidence="2">
    <location>
        <begin position="1"/>
        <end position="15"/>
    </location>
</feature>
<dbReference type="AlphaFoldDB" id="A0AA36DP26"/>
<dbReference type="SMART" id="SM00120">
    <property type="entry name" value="HX"/>
    <property type="match status" value="2"/>
</dbReference>
<dbReference type="Gene3D" id="2.110.10.10">
    <property type="entry name" value="Hemopexin-like domain"/>
    <property type="match status" value="1"/>
</dbReference>
<sequence length="301" mass="33432">MRLLILYCFVAVIEAGFFDFLTGGNHEQVHEISPDPGEIGGARKNPNLGDEIHIPRGGSENPNAGAEIHIPSNRVPLQPIPPTTTHTPFSTTFEPTTTLRRFLPSPNDFNPTGKDCPSRADAFCSGSKYSYLFYGNKVYSILDDRVVSSNRIDELFPSGPNSVNAAVYDVENEIVVLLHERSVYGYKEFGANTMRLDSSYPKELPSAVFTPNGAMRWHDKRQMLLSNGGKFALYDENWNKSLMTGRINDYFKGLPDNVRGVSRWEDGQAKVYTKNLVFTYNVASTGVTGDGIPIAAFFKCQ</sequence>
<accession>A0AA36DP26</accession>
<organism evidence="3 4">
    <name type="scientific">Cylicocyclus nassatus</name>
    <name type="common">Nematode worm</name>
    <dbReference type="NCBI Taxonomy" id="53992"/>
    <lineage>
        <taxon>Eukaryota</taxon>
        <taxon>Metazoa</taxon>
        <taxon>Ecdysozoa</taxon>
        <taxon>Nematoda</taxon>
        <taxon>Chromadorea</taxon>
        <taxon>Rhabditida</taxon>
        <taxon>Rhabditina</taxon>
        <taxon>Rhabditomorpha</taxon>
        <taxon>Strongyloidea</taxon>
        <taxon>Strongylidae</taxon>
        <taxon>Cylicocyclus</taxon>
    </lineage>
</organism>
<dbReference type="SUPFAM" id="SSF50923">
    <property type="entry name" value="Hemopexin-like domain"/>
    <property type="match status" value="1"/>
</dbReference>
<feature type="region of interest" description="Disordered" evidence="1">
    <location>
        <begin position="31"/>
        <end position="67"/>
    </location>
</feature>
<evidence type="ECO:0000256" key="1">
    <source>
        <dbReference type="SAM" id="MobiDB-lite"/>
    </source>
</evidence>
<dbReference type="Proteomes" id="UP001176961">
    <property type="component" value="Unassembled WGS sequence"/>
</dbReference>
<name>A0AA36DP26_CYLNA</name>
<evidence type="ECO:0000313" key="3">
    <source>
        <dbReference type="EMBL" id="CAJ0590114.1"/>
    </source>
</evidence>
<keyword evidence="2" id="KW-0732">Signal</keyword>
<feature type="region of interest" description="Disordered" evidence="1">
    <location>
        <begin position="73"/>
        <end position="92"/>
    </location>
</feature>
<evidence type="ECO:0000256" key="2">
    <source>
        <dbReference type="SAM" id="SignalP"/>
    </source>
</evidence>
<feature type="chain" id="PRO_5041232291" evidence="2">
    <location>
        <begin position="16"/>
        <end position="301"/>
    </location>
</feature>
<comment type="caution">
    <text evidence="3">The sequence shown here is derived from an EMBL/GenBank/DDBJ whole genome shotgun (WGS) entry which is preliminary data.</text>
</comment>
<reference evidence="3" key="1">
    <citation type="submission" date="2023-07" db="EMBL/GenBank/DDBJ databases">
        <authorList>
            <consortium name="CYATHOMIX"/>
        </authorList>
    </citation>
    <scope>NUCLEOTIDE SEQUENCE</scope>
    <source>
        <strain evidence="3">N/A</strain>
    </source>
</reference>
<evidence type="ECO:0000313" key="4">
    <source>
        <dbReference type="Proteomes" id="UP001176961"/>
    </source>
</evidence>
<dbReference type="InterPro" id="IPR036375">
    <property type="entry name" value="Hemopexin-like_dom_sf"/>
</dbReference>